<feature type="compositionally biased region" description="Gly residues" evidence="4">
    <location>
        <begin position="167"/>
        <end position="177"/>
    </location>
</feature>
<feature type="domain" description="ENTH" evidence="5">
    <location>
        <begin position="13"/>
        <end position="146"/>
    </location>
</feature>
<feature type="compositionally biased region" description="Basic and acidic residues" evidence="4">
    <location>
        <begin position="229"/>
        <end position="238"/>
    </location>
</feature>
<feature type="compositionally biased region" description="Polar residues" evidence="4">
    <location>
        <begin position="240"/>
        <end position="255"/>
    </location>
</feature>
<reference evidence="6" key="1">
    <citation type="submission" date="2020-11" db="EMBL/GenBank/DDBJ databases">
        <authorList>
            <person name="Tran Van P."/>
        </authorList>
    </citation>
    <scope>NUCLEOTIDE SEQUENCE</scope>
</reference>
<protein>
    <recommendedName>
        <fullName evidence="5">ENTH domain-containing protein</fullName>
    </recommendedName>
</protein>
<dbReference type="CDD" id="cd16989">
    <property type="entry name" value="ENTH_EpsinR"/>
    <property type="match status" value="1"/>
</dbReference>
<feature type="region of interest" description="Disordered" evidence="4">
    <location>
        <begin position="146"/>
        <end position="261"/>
    </location>
</feature>
<dbReference type="Gene3D" id="1.25.40.720">
    <property type="entry name" value="Telomere length regulation protein 2, C-terminal domain"/>
    <property type="match status" value="2"/>
</dbReference>
<dbReference type="FunFam" id="1.25.40.90:FF:000006">
    <property type="entry name" value="Clathrin interactor 1"/>
    <property type="match status" value="1"/>
</dbReference>
<dbReference type="SUPFAM" id="SSF48464">
    <property type="entry name" value="ENTH/VHS domain"/>
    <property type="match status" value="1"/>
</dbReference>
<comment type="similarity">
    <text evidence="2">Belongs to the TEL2 family.</text>
</comment>
<name>A0A7R9D0C1_TIMCR</name>
<evidence type="ECO:0000313" key="6">
    <source>
        <dbReference type="EMBL" id="CAD7405717.1"/>
    </source>
</evidence>
<dbReference type="GO" id="GO:0051083">
    <property type="term" value="P:'de novo' cotranslational protein folding"/>
    <property type="evidence" value="ECO:0007669"/>
    <property type="project" value="TreeGrafter"/>
</dbReference>
<dbReference type="Pfam" id="PF25320">
    <property type="entry name" value="TELO2_ARM"/>
    <property type="match status" value="1"/>
</dbReference>
<dbReference type="Pfam" id="PF10193">
    <property type="entry name" value="Telomere_reg-2"/>
    <property type="match status" value="1"/>
</dbReference>
<keyword evidence="3" id="KW-0963">Cytoplasm</keyword>
<proteinExistence type="inferred from homology"/>
<dbReference type="InterPro" id="IPR051970">
    <property type="entry name" value="TEL2_Regulation"/>
</dbReference>
<accession>A0A7R9D0C1</accession>
<feature type="region of interest" description="Disordered" evidence="4">
    <location>
        <begin position="274"/>
        <end position="310"/>
    </location>
</feature>
<dbReference type="InterPro" id="IPR008942">
    <property type="entry name" value="ENTH_VHS"/>
</dbReference>
<evidence type="ECO:0000256" key="4">
    <source>
        <dbReference type="SAM" id="MobiDB-lite"/>
    </source>
</evidence>
<evidence type="ECO:0000256" key="2">
    <source>
        <dbReference type="ARBA" id="ARBA00006133"/>
    </source>
</evidence>
<organism evidence="6">
    <name type="scientific">Timema cristinae</name>
    <name type="common">Walking stick</name>
    <dbReference type="NCBI Taxonomy" id="61476"/>
    <lineage>
        <taxon>Eukaryota</taxon>
        <taxon>Metazoa</taxon>
        <taxon>Ecdysozoa</taxon>
        <taxon>Arthropoda</taxon>
        <taxon>Hexapoda</taxon>
        <taxon>Insecta</taxon>
        <taxon>Pterygota</taxon>
        <taxon>Neoptera</taxon>
        <taxon>Polyneoptera</taxon>
        <taxon>Phasmatodea</taxon>
        <taxon>Timematodea</taxon>
        <taxon>Timematoidea</taxon>
        <taxon>Timematidae</taxon>
        <taxon>Timema</taxon>
    </lineage>
</organism>
<dbReference type="EMBL" id="OC319543">
    <property type="protein sequence ID" value="CAD7405717.1"/>
    <property type="molecule type" value="Genomic_DNA"/>
</dbReference>
<dbReference type="SMART" id="SM00273">
    <property type="entry name" value="ENTH"/>
    <property type="match status" value="1"/>
</dbReference>
<dbReference type="GO" id="GO:0005829">
    <property type="term" value="C:cytosol"/>
    <property type="evidence" value="ECO:0007669"/>
    <property type="project" value="TreeGrafter"/>
</dbReference>
<sequence>MWRVREIADKVTNVVMNYTEIEAKVREATNDDAWGPTGVLMQEIAQGTFTYEHFPEVMTMLWKRMLQENKRNWRRTYKALLLLNYLVRNGSERVVTSAREHIYDLRSLENYTYVDEFGKDQGINVRHKVHDLIEFIQDDDKLREERKKAKKNKDKYIGMSNEATGMRFGGGGGGGGWEDTPRWKKDEFADWDPDHGHTGSKGRGKGFEDTFNNSDDSEGEGNNKPQPNEYKDREKDSDSVDSGTKATNLSNNITPSRVARPVKKIDLGAAAKYGRNEDSISKPGPPSGGKPSLISDLAGDDDFNPRAADGSEFGDFSTAFNSLSKESTRAAGNDEFADFSSAFSGSNTASIAPSQPVLFAPPRTAASTNLVGAQQLTGANLLGESISGPNILGSQLPSNTNLDALSGLSMPHLVNNGNFSGLAQGSTDLLTDLVGGFSVPTPAPLVTNNAHSSPFEVEPNFNSTTVDYQLKTDASTMKKGPTSVFIIEPASIDHSPITDADTMKKQSTQVPATGMASEDYQLPPDSSTMNKGPTSFLMTELTSKLESLTSQECPQPEKLCNLLEVIVRILPGPYTPQKFAGQDLSSPDVSMFLADHYGPLARFILDKFTPKWMSQGLNVIAKDFLVVEGGGALLFWEAISSLGNVLKDSKGPSVKIDFVVNVLESLLKSDEMVSAILEQCSADCTETYWEDVVRMLVSMPNRVANVLRNDLREMFVPETYCKLLCYHIAKCIKFLSGAYIFDCKSFVVEPISILLSKVLVIFNDGRKSPGILNLFKILEDWSSDEACSRVCQHVFHGLSFQAVDPAATMLLQVCKTPQTCYSLLGGVLENSATWKHVLCTKLPLLSCHDWNNPTLLKNLVGFLALEQPNLVKDMLTKLISVWSDRSALAHTSLEQHVYVTQGVLLCTKHVCHTLTKVQRQEIEKQLFEGVPVHLESPVESVRAVGMVTAELVTNFLHSVMKQEDRPKLCFDYGKTSPKTSKLISVLKDLNVDQDATNLKEEEEKSSITSILQSNNYSENGHTIYETIDQEDNSSKICWLCDGDKMLFQLAKESGLHSYEPNVGQTNGRINIRDTEEKILEGTANKIENDSLEELDSDDEVDEYKLEEKRPKYLRDLRDGLLETEDYERFSESLKVAEQLIISELSNDDNSLGIELLHILLSLEEKFCINDFDNLRFSASVAVVVTYPAHSAEFLTGEFNRARGTYSVNQLLFILDILTEAAKRLSNFGDSHSQVNKELLDKETTVNTVKRLRKDKREEESLLEKSKAIVRERIESHTRRFRSTPKHSPTWKINRFSPVAGSFLFPLLRGFGRKIDVTHYSDVDCLLTVHVLHTVGTLIMNATNSPTSARMGAEVLEVCLSLQHHAEARVRLAVASCVGAVVMSVPRLRLMSDMQELVLEARAWLLKESGPDETHSDCRHLASCVLTILDQMLKQDILPALLG</sequence>
<dbReference type="PROSITE" id="PS50942">
    <property type="entry name" value="ENTH"/>
    <property type="match status" value="1"/>
</dbReference>
<dbReference type="PANTHER" id="PTHR15830:SF10">
    <property type="entry name" value="TELOMERE LENGTH REGULATION PROTEIN TEL2 HOMOLOG"/>
    <property type="match status" value="1"/>
</dbReference>
<dbReference type="InterPro" id="IPR038528">
    <property type="entry name" value="TEL2_C_sf"/>
</dbReference>
<evidence type="ECO:0000259" key="5">
    <source>
        <dbReference type="PROSITE" id="PS50942"/>
    </source>
</evidence>
<feature type="compositionally biased region" description="Basic and acidic residues" evidence="4">
    <location>
        <begin position="179"/>
        <end position="197"/>
    </location>
</feature>
<dbReference type="PANTHER" id="PTHR15830">
    <property type="entry name" value="TELOMERE LENGTH REGULATION PROTEIN TEL2 FAMILY MEMBER"/>
    <property type="match status" value="1"/>
</dbReference>
<dbReference type="GO" id="GO:0042162">
    <property type="term" value="F:telomeric DNA binding"/>
    <property type="evidence" value="ECO:0007669"/>
    <property type="project" value="TreeGrafter"/>
</dbReference>
<dbReference type="Gene3D" id="1.25.40.90">
    <property type="match status" value="1"/>
</dbReference>
<dbReference type="InterPro" id="IPR057348">
    <property type="entry name" value="TELO2_ARM"/>
</dbReference>
<evidence type="ECO:0000256" key="3">
    <source>
        <dbReference type="ARBA" id="ARBA00022490"/>
    </source>
</evidence>
<evidence type="ECO:0000256" key="1">
    <source>
        <dbReference type="ARBA" id="ARBA00004496"/>
    </source>
</evidence>
<dbReference type="GO" id="GO:0051879">
    <property type="term" value="F:Hsp90 protein binding"/>
    <property type="evidence" value="ECO:0007669"/>
    <property type="project" value="TreeGrafter"/>
</dbReference>
<dbReference type="InterPro" id="IPR013809">
    <property type="entry name" value="ENTH"/>
</dbReference>
<comment type="subcellular location">
    <subcellularLocation>
        <location evidence="1">Cytoplasm</location>
    </subcellularLocation>
</comment>
<dbReference type="InterPro" id="IPR019337">
    <property type="entry name" value="Telomere_length_regulation_dom"/>
</dbReference>
<gene>
    <name evidence="6" type="ORF">TCEB3V08_LOCUS8126</name>
</gene>
<dbReference type="Pfam" id="PF01417">
    <property type="entry name" value="ENTH"/>
    <property type="match status" value="1"/>
</dbReference>